<name>A0A9J7AYP0_9PROT</name>
<evidence type="ECO:0000313" key="2">
    <source>
        <dbReference type="Proteomes" id="UP001060336"/>
    </source>
</evidence>
<reference evidence="1" key="1">
    <citation type="submission" date="2022-08" db="EMBL/GenBank/DDBJ databases">
        <title>Nisaea acidiphila sp. nov., isolated from a marine algal debris and emended description of the genus Nisaea Urios et al. 2008.</title>
        <authorList>
            <person name="Kwon K."/>
        </authorList>
    </citation>
    <scope>NUCLEOTIDE SEQUENCE</scope>
    <source>
        <strain evidence="1">MEBiC11861</strain>
    </source>
</reference>
<organism evidence="1 2">
    <name type="scientific">Nisaea acidiphila</name>
    <dbReference type="NCBI Taxonomy" id="1862145"/>
    <lineage>
        <taxon>Bacteria</taxon>
        <taxon>Pseudomonadati</taxon>
        <taxon>Pseudomonadota</taxon>
        <taxon>Alphaproteobacteria</taxon>
        <taxon>Rhodospirillales</taxon>
        <taxon>Thalassobaculaceae</taxon>
        <taxon>Nisaea</taxon>
    </lineage>
</organism>
<dbReference type="AlphaFoldDB" id="A0A9J7AYP0"/>
<accession>A0A9J7AYP0</accession>
<evidence type="ECO:0000313" key="1">
    <source>
        <dbReference type="EMBL" id="UUX50549.1"/>
    </source>
</evidence>
<dbReference type="Proteomes" id="UP001060336">
    <property type="component" value="Chromosome"/>
</dbReference>
<protein>
    <submittedName>
        <fullName evidence="1">Uncharacterized protein</fullName>
    </submittedName>
</protein>
<proteinExistence type="predicted"/>
<keyword evidence="2" id="KW-1185">Reference proteome</keyword>
<dbReference type="KEGG" id="naci:NUH88_02390"/>
<dbReference type="RefSeq" id="WP_257769735.1">
    <property type="nucleotide sequence ID" value="NZ_CP102480.1"/>
</dbReference>
<gene>
    <name evidence="1" type="ORF">NUH88_02390</name>
</gene>
<sequence>MVMAPHGNRAIWTDGRILMSRNTGPFNLEALILSTERTREERIRLTESGPWGSVAIIDGSVMFTAEALDMIRQNMRDPERNGNLVASAFVVSPETEGYHLCEAILGPVYALAGAAFRIFEDVDTARMWVAAKIDAAANGEVGDCA</sequence>
<dbReference type="EMBL" id="CP102480">
    <property type="protein sequence ID" value="UUX50549.1"/>
    <property type="molecule type" value="Genomic_DNA"/>
</dbReference>